<name>T0PHA8_SAPDV</name>
<dbReference type="PANTHER" id="PTHR34605:SF3">
    <property type="entry name" value="P CELL-TYPE AGGLUTINATION PROTEIN MAP4-LIKE-RELATED"/>
    <property type="match status" value="1"/>
</dbReference>
<protein>
    <recommendedName>
        <fullName evidence="5">Tyr recombinase domain-containing protein</fullName>
    </recommendedName>
</protein>
<dbReference type="GO" id="GO:0015074">
    <property type="term" value="P:DNA integration"/>
    <property type="evidence" value="ECO:0007669"/>
    <property type="project" value="InterPro"/>
</dbReference>
<dbReference type="STRING" id="1156394.T0PHA8"/>
<evidence type="ECO:0000313" key="3">
    <source>
        <dbReference type="EMBL" id="EQC24749.1"/>
    </source>
</evidence>
<dbReference type="InterPro" id="IPR052925">
    <property type="entry name" value="Phage_Integrase-like_Recomb"/>
</dbReference>
<keyword evidence="4" id="KW-1185">Reference proteome</keyword>
<accession>T0PHA8</accession>
<dbReference type="GeneID" id="19958086"/>
<dbReference type="OrthoDB" id="90415at2759"/>
<dbReference type="VEuPathDB" id="FungiDB:SDRG_17359"/>
<evidence type="ECO:0000313" key="4">
    <source>
        <dbReference type="Proteomes" id="UP000030762"/>
    </source>
</evidence>
<dbReference type="Gene3D" id="1.10.150.130">
    <property type="match status" value="1"/>
</dbReference>
<evidence type="ECO:0000256" key="2">
    <source>
        <dbReference type="ARBA" id="ARBA00023172"/>
    </source>
</evidence>
<organism evidence="3 4">
    <name type="scientific">Saprolegnia diclina (strain VS20)</name>
    <dbReference type="NCBI Taxonomy" id="1156394"/>
    <lineage>
        <taxon>Eukaryota</taxon>
        <taxon>Sar</taxon>
        <taxon>Stramenopiles</taxon>
        <taxon>Oomycota</taxon>
        <taxon>Saprolegniomycetes</taxon>
        <taxon>Saprolegniales</taxon>
        <taxon>Saprolegniaceae</taxon>
        <taxon>Saprolegnia</taxon>
    </lineage>
</organism>
<dbReference type="SUPFAM" id="SSF56349">
    <property type="entry name" value="DNA breaking-rejoining enzymes"/>
    <property type="match status" value="1"/>
</dbReference>
<proteinExistence type="predicted"/>
<dbReference type="GO" id="GO:0006310">
    <property type="term" value="P:DNA recombination"/>
    <property type="evidence" value="ECO:0007669"/>
    <property type="project" value="UniProtKB-KW"/>
</dbReference>
<reference evidence="3 4" key="1">
    <citation type="submission" date="2012-04" db="EMBL/GenBank/DDBJ databases">
        <title>The Genome Sequence of Saprolegnia declina VS20.</title>
        <authorList>
            <consortium name="The Broad Institute Genome Sequencing Platform"/>
            <person name="Russ C."/>
            <person name="Nusbaum C."/>
            <person name="Tyler B."/>
            <person name="van West P."/>
            <person name="Dieguez-Uribeondo J."/>
            <person name="de Bruijn I."/>
            <person name="Tripathy S."/>
            <person name="Jiang R."/>
            <person name="Young S.K."/>
            <person name="Zeng Q."/>
            <person name="Gargeya S."/>
            <person name="Fitzgerald M."/>
            <person name="Haas B."/>
            <person name="Abouelleil A."/>
            <person name="Alvarado L."/>
            <person name="Arachchi H.M."/>
            <person name="Berlin A."/>
            <person name="Chapman S.B."/>
            <person name="Goldberg J."/>
            <person name="Griggs A."/>
            <person name="Gujja S."/>
            <person name="Hansen M."/>
            <person name="Howarth C."/>
            <person name="Imamovic A."/>
            <person name="Larimer J."/>
            <person name="McCowen C."/>
            <person name="Montmayeur A."/>
            <person name="Murphy C."/>
            <person name="Neiman D."/>
            <person name="Pearson M."/>
            <person name="Priest M."/>
            <person name="Roberts A."/>
            <person name="Saif S."/>
            <person name="Shea T."/>
            <person name="Sisk P."/>
            <person name="Sykes S."/>
            <person name="Wortman J."/>
            <person name="Nusbaum C."/>
            <person name="Birren B."/>
        </authorList>
    </citation>
    <scope>NUCLEOTIDE SEQUENCE [LARGE SCALE GENOMIC DNA]</scope>
    <source>
        <strain evidence="3 4">VS20</strain>
    </source>
</reference>
<gene>
    <name evidence="3" type="ORF">SDRG_17359</name>
</gene>
<dbReference type="Proteomes" id="UP000030762">
    <property type="component" value="Unassembled WGS sequence"/>
</dbReference>
<dbReference type="InParanoid" id="T0PHA8"/>
<dbReference type="SUPFAM" id="SSF47823">
    <property type="entry name" value="lambda integrase-like, N-terminal domain"/>
    <property type="match status" value="1"/>
</dbReference>
<dbReference type="PANTHER" id="PTHR34605">
    <property type="entry name" value="PHAGE_INTEGRASE DOMAIN-CONTAINING PROTEIN"/>
    <property type="match status" value="1"/>
</dbReference>
<dbReference type="Gene3D" id="1.10.443.10">
    <property type="entry name" value="Intergrase catalytic core"/>
    <property type="match status" value="1"/>
</dbReference>
<sequence length="724" mass="80492">MTIVGMAGDVKSAFRHLRVAAADAHWLGAQVPGSSHWGLDLSGPFGWCGSPPYYVVFGRAISHLVSQESPHSLNPWRDQDTEPFWTLEWMDDHILIELVSRTPDGVVPIRASAAETSLRLAMLAILGPTSINEKKFKAWSSDLHALGLIWHLNDAAVSMPPGKVEKAKHRVDALVHKGTARKTDLLQALGSLRHVCSCAPAARAFYQRLHNVAVRADKYKTFRLPPTALRDLELFQAILAQADFARVPAAIFDRSSEPDLHLDASAQPPFSINVREHLSLCLAVSIWAPLWAVDNRATVHVHGWIDNASSVAWTNKLAAESVFAQELNRRLALAQAVHRLHVTAGHMEGARNTMAYHGSRSLEEPHRSAWRRLATVIRDFQDAALATSTRGRYAAAWEQWRAWRERQGYHPWLSPDQREQSNGLINYVLYLRDQGNSAGTIRSKLCGVAWHHQVHRGYNVALEPDHQLVLRGIERTDGPAQRKEPVSIGMLWQMRAGLDFNVPQQRSLWGAALLGFFFLLRKSEYLHEGARPAMHGIRVKDVRFTTRFETVARTVDEAHEVHVTIPSSKTDQRGDGTTLRLARSGSTWLCPIPALWELRRLARGAGAVEDDPLCISFDQHGVAVPITELQVRQLLRSAAAKLGKEPATFTTHSLRSGGATAQFKGGATDLTIQKFGRWRSDAFKIYARIDDVAIAQLASRMALGEPPRLTRGAAVMQASRPFSP</sequence>
<dbReference type="GO" id="GO:0003677">
    <property type="term" value="F:DNA binding"/>
    <property type="evidence" value="ECO:0007669"/>
    <property type="project" value="UniProtKB-KW"/>
</dbReference>
<dbReference type="EMBL" id="JH767422">
    <property type="protein sequence ID" value="EQC24749.1"/>
    <property type="molecule type" value="Genomic_DNA"/>
</dbReference>
<evidence type="ECO:0008006" key="5">
    <source>
        <dbReference type="Google" id="ProtNLM"/>
    </source>
</evidence>
<dbReference type="InterPro" id="IPR011010">
    <property type="entry name" value="DNA_brk_join_enz"/>
</dbReference>
<keyword evidence="1" id="KW-0238">DNA-binding</keyword>
<keyword evidence="2" id="KW-0233">DNA recombination</keyword>
<dbReference type="InterPro" id="IPR013762">
    <property type="entry name" value="Integrase-like_cat_sf"/>
</dbReference>
<evidence type="ECO:0000256" key="1">
    <source>
        <dbReference type="ARBA" id="ARBA00023125"/>
    </source>
</evidence>
<dbReference type="RefSeq" id="XP_008621823.1">
    <property type="nucleotide sequence ID" value="XM_008623601.1"/>
</dbReference>
<dbReference type="InterPro" id="IPR010998">
    <property type="entry name" value="Integrase_recombinase_N"/>
</dbReference>
<dbReference type="AlphaFoldDB" id="T0PHA8"/>